<dbReference type="STRING" id="430522.BFS30_22620"/>
<evidence type="ECO:0000313" key="7">
    <source>
        <dbReference type="EMBL" id="SDO49177.1"/>
    </source>
</evidence>
<dbReference type="RefSeq" id="WP_074612663.1">
    <property type="nucleotide sequence ID" value="NZ_FNGY01000015.1"/>
</dbReference>
<dbReference type="PANTHER" id="PTHR43289">
    <property type="entry name" value="MITOGEN-ACTIVATED PROTEIN KINASE KINASE KINASE 20-RELATED"/>
    <property type="match status" value="1"/>
</dbReference>
<reference evidence="8" key="1">
    <citation type="submission" date="2016-10" db="EMBL/GenBank/DDBJ databases">
        <authorList>
            <person name="Varghese N."/>
            <person name="Submissions S."/>
        </authorList>
    </citation>
    <scope>NUCLEOTIDE SEQUENCE [LARGE SCALE GENOMIC DNA]</scope>
    <source>
        <strain evidence="8">DSM 19110</strain>
    </source>
</reference>
<gene>
    <name evidence="7" type="ORF">SAMN05421820_115125</name>
</gene>
<dbReference type="EMBL" id="FNGY01000015">
    <property type="protein sequence ID" value="SDO49177.1"/>
    <property type="molecule type" value="Genomic_DNA"/>
</dbReference>
<dbReference type="AlphaFoldDB" id="A0A1H0JZS3"/>
<keyword evidence="4" id="KW-0067">ATP-binding</keyword>
<dbReference type="OrthoDB" id="9813021at2"/>
<dbReference type="CDD" id="cd14014">
    <property type="entry name" value="STKc_PknB_like"/>
    <property type="match status" value="1"/>
</dbReference>
<evidence type="ECO:0000256" key="4">
    <source>
        <dbReference type="ARBA" id="ARBA00022840"/>
    </source>
</evidence>
<dbReference type="Proteomes" id="UP000183200">
    <property type="component" value="Unassembled WGS sequence"/>
</dbReference>
<keyword evidence="2" id="KW-0547">Nucleotide-binding</keyword>
<keyword evidence="3 7" id="KW-0418">Kinase</keyword>
<evidence type="ECO:0000313" key="8">
    <source>
        <dbReference type="Proteomes" id="UP000183200"/>
    </source>
</evidence>
<evidence type="ECO:0000256" key="3">
    <source>
        <dbReference type="ARBA" id="ARBA00022777"/>
    </source>
</evidence>
<dbReference type="Gene3D" id="3.30.200.20">
    <property type="entry name" value="Phosphorylase Kinase, domain 1"/>
    <property type="match status" value="1"/>
</dbReference>
<sequence>MSKIFTIAEGLENMGALRTGGQGSVYKGKRMGTIITAVKIIPTPIHSEDTEDKNYRNFKNEVEKLEKVNQIPNPNVVKILNSGLTESGSFPFIEMEYIEGPDLEDLLKPPHSPVFTIRETIKLAEQLSNALAHCHKVGVKHGDIKSNNVKFNVYTGNYILLDFGLAIMSDEQRRSSVRHAGAVEFMAPEQHDGEMFFQTDVYSFGVILYELLAGTVPFPLINKAENSRNSVMLSHMEKPVPDLLSLRRNQLPESWSPAVRDYEMKVPVWLLDLIKRCLEKAPEKRFANGEALHEAIARNNIENMAIPTAAPVVPVAPVAAPAIAESPSNAVKVSKPLFTLMILALVGLSAFTGYALLFKDQVDKDKTNAALHKDSINTPQPVQAEVVTEPEPDTTNAVKPIILDTTEQQTNVDSLQKEYERQMGIAAKAAAASKKEANVEPIIVSEGKKYKLPKSALYFYDSPSTDAPRHGVLGLWVNTKFTVVDEQNGFIYVSHKDNDGQVTKGWLNKSDLKEQ</sequence>
<keyword evidence="8" id="KW-1185">Reference proteome</keyword>
<keyword evidence="5" id="KW-0472">Membrane</keyword>
<accession>A0A1H0JZS3</accession>
<feature type="domain" description="Protein kinase" evidence="6">
    <location>
        <begin position="11"/>
        <end position="296"/>
    </location>
</feature>
<dbReference type="GO" id="GO:0005524">
    <property type="term" value="F:ATP binding"/>
    <property type="evidence" value="ECO:0007669"/>
    <property type="project" value="UniProtKB-KW"/>
</dbReference>
<keyword evidence="5" id="KW-1133">Transmembrane helix</keyword>
<dbReference type="SMART" id="SM00220">
    <property type="entry name" value="S_TKc"/>
    <property type="match status" value="1"/>
</dbReference>
<keyword evidence="1" id="KW-0808">Transferase</keyword>
<name>A0A1H0JZS3_9SPHI</name>
<evidence type="ECO:0000256" key="1">
    <source>
        <dbReference type="ARBA" id="ARBA00022679"/>
    </source>
</evidence>
<proteinExistence type="predicted"/>
<evidence type="ECO:0000256" key="5">
    <source>
        <dbReference type="SAM" id="Phobius"/>
    </source>
</evidence>
<keyword evidence="7" id="KW-0723">Serine/threonine-protein kinase</keyword>
<dbReference type="PROSITE" id="PS50011">
    <property type="entry name" value="PROTEIN_KINASE_DOM"/>
    <property type="match status" value="1"/>
</dbReference>
<dbReference type="SUPFAM" id="SSF56112">
    <property type="entry name" value="Protein kinase-like (PK-like)"/>
    <property type="match status" value="1"/>
</dbReference>
<dbReference type="PANTHER" id="PTHR43289:SF6">
    <property type="entry name" value="SERINE_THREONINE-PROTEIN KINASE NEKL-3"/>
    <property type="match status" value="1"/>
</dbReference>
<dbReference type="InterPro" id="IPR011009">
    <property type="entry name" value="Kinase-like_dom_sf"/>
</dbReference>
<evidence type="ECO:0000256" key="2">
    <source>
        <dbReference type="ARBA" id="ARBA00022741"/>
    </source>
</evidence>
<dbReference type="Gene3D" id="1.10.510.10">
    <property type="entry name" value="Transferase(Phosphotransferase) domain 1"/>
    <property type="match status" value="1"/>
</dbReference>
<dbReference type="Pfam" id="PF00069">
    <property type="entry name" value="Pkinase"/>
    <property type="match status" value="1"/>
</dbReference>
<evidence type="ECO:0000259" key="6">
    <source>
        <dbReference type="PROSITE" id="PS50011"/>
    </source>
</evidence>
<dbReference type="InterPro" id="IPR000719">
    <property type="entry name" value="Prot_kinase_dom"/>
</dbReference>
<feature type="transmembrane region" description="Helical" evidence="5">
    <location>
        <begin position="337"/>
        <end position="357"/>
    </location>
</feature>
<protein>
    <submittedName>
        <fullName evidence="7">Serine/threonine protein kinase</fullName>
    </submittedName>
</protein>
<keyword evidence="5" id="KW-0812">Transmembrane</keyword>
<dbReference type="GO" id="GO:0004674">
    <property type="term" value="F:protein serine/threonine kinase activity"/>
    <property type="evidence" value="ECO:0007669"/>
    <property type="project" value="UniProtKB-KW"/>
</dbReference>
<organism evidence="7 8">
    <name type="scientific">Pedobacter steynii</name>
    <dbReference type="NCBI Taxonomy" id="430522"/>
    <lineage>
        <taxon>Bacteria</taxon>
        <taxon>Pseudomonadati</taxon>
        <taxon>Bacteroidota</taxon>
        <taxon>Sphingobacteriia</taxon>
        <taxon>Sphingobacteriales</taxon>
        <taxon>Sphingobacteriaceae</taxon>
        <taxon>Pedobacter</taxon>
    </lineage>
</organism>